<dbReference type="InterPro" id="IPR005064">
    <property type="entry name" value="BUG"/>
</dbReference>
<sequence>MRTIFTPAALRRAPSRPRRALLQAAGLAWAAGLGWGAATPAPALAAEGFPSRPITLILPFPAGGATDVQLRALAQAASRELGQPILISNRPGAGGTLGPAAMAQTAAPDGYTISLVAANLFRLPHMMKVTFDPVADFTYLICLTGYTNGLVVRQDAPWQTLQDLLADARRQPGVITYGSTGKGSGGHIAMERLARATGVQFNFIPYKGMAEETAALLGGHLMVISDPGWGALAESGKARVLATLGDARLKRWPQVPTLRELGHDIVVNSPIGLAGPKGMDPKVVKVLHDAFRKAMSDPAFTRALEQNDQVPMYLSAEDYSRFAAEQTAREKVFVQELGLKLD</sequence>
<proteinExistence type="inferred from homology"/>
<dbReference type="Gene3D" id="3.40.190.150">
    <property type="entry name" value="Bordetella uptake gene, domain 1"/>
    <property type="match status" value="1"/>
</dbReference>
<protein>
    <submittedName>
        <fullName evidence="2">Tripartite tricarboxylate transporter substrate binding protein</fullName>
    </submittedName>
</protein>
<comment type="caution">
    <text evidence="2">The sequence shown here is derived from an EMBL/GenBank/DDBJ whole genome shotgun (WGS) entry which is preliminary data.</text>
</comment>
<dbReference type="RefSeq" id="WP_273948877.1">
    <property type="nucleotide sequence ID" value="NZ_JAQSIP010000002.1"/>
</dbReference>
<comment type="similarity">
    <text evidence="1">Belongs to the UPF0065 (bug) family.</text>
</comment>
<dbReference type="InterPro" id="IPR006311">
    <property type="entry name" value="TAT_signal"/>
</dbReference>
<evidence type="ECO:0000313" key="2">
    <source>
        <dbReference type="EMBL" id="MDD0837629.1"/>
    </source>
</evidence>
<gene>
    <name evidence="2" type="ORF">PSQ40_03490</name>
</gene>
<reference evidence="2 3" key="1">
    <citation type="submission" date="2023-02" db="EMBL/GenBank/DDBJ databases">
        <title>Bacterial whole genomic sequence of Curvibacter sp. HBC61.</title>
        <authorList>
            <person name="Le V."/>
            <person name="Ko S.-R."/>
            <person name="Ahn C.-Y."/>
            <person name="Oh H.-M."/>
        </authorList>
    </citation>
    <scope>NUCLEOTIDE SEQUENCE [LARGE SCALE GENOMIC DNA]</scope>
    <source>
        <strain evidence="2 3">HBC61</strain>
    </source>
</reference>
<dbReference type="CDD" id="cd07012">
    <property type="entry name" value="PBP2_Bug_TTT"/>
    <property type="match status" value="1"/>
</dbReference>
<keyword evidence="3" id="KW-1185">Reference proteome</keyword>
<organism evidence="2 3">
    <name type="scientific">Curvibacter cyanobacteriorum</name>
    <dbReference type="NCBI Taxonomy" id="3026422"/>
    <lineage>
        <taxon>Bacteria</taxon>
        <taxon>Pseudomonadati</taxon>
        <taxon>Pseudomonadota</taxon>
        <taxon>Betaproteobacteria</taxon>
        <taxon>Burkholderiales</taxon>
        <taxon>Comamonadaceae</taxon>
        <taxon>Curvibacter</taxon>
    </lineage>
</organism>
<dbReference type="EMBL" id="JAQSIP010000002">
    <property type="protein sequence ID" value="MDD0837629.1"/>
    <property type="molecule type" value="Genomic_DNA"/>
</dbReference>
<evidence type="ECO:0000256" key="1">
    <source>
        <dbReference type="ARBA" id="ARBA00006987"/>
    </source>
</evidence>
<evidence type="ECO:0000313" key="3">
    <source>
        <dbReference type="Proteomes" id="UP001528673"/>
    </source>
</evidence>
<dbReference type="Gene3D" id="3.40.190.10">
    <property type="entry name" value="Periplasmic binding protein-like II"/>
    <property type="match status" value="1"/>
</dbReference>
<dbReference type="Proteomes" id="UP001528673">
    <property type="component" value="Unassembled WGS sequence"/>
</dbReference>
<accession>A0ABT5MUB4</accession>
<dbReference type="PROSITE" id="PS51318">
    <property type="entry name" value="TAT"/>
    <property type="match status" value="1"/>
</dbReference>
<dbReference type="Pfam" id="PF03401">
    <property type="entry name" value="TctC"/>
    <property type="match status" value="1"/>
</dbReference>
<dbReference type="PANTHER" id="PTHR42928">
    <property type="entry name" value="TRICARBOXYLATE-BINDING PROTEIN"/>
    <property type="match status" value="1"/>
</dbReference>
<dbReference type="InterPro" id="IPR042100">
    <property type="entry name" value="Bug_dom1"/>
</dbReference>
<dbReference type="PANTHER" id="PTHR42928:SF5">
    <property type="entry name" value="BLR1237 PROTEIN"/>
    <property type="match status" value="1"/>
</dbReference>
<dbReference type="PIRSF" id="PIRSF017082">
    <property type="entry name" value="YflP"/>
    <property type="match status" value="1"/>
</dbReference>
<dbReference type="SUPFAM" id="SSF53850">
    <property type="entry name" value="Periplasmic binding protein-like II"/>
    <property type="match status" value="1"/>
</dbReference>
<name>A0ABT5MUB4_9BURK</name>